<evidence type="ECO:0008006" key="5">
    <source>
        <dbReference type="Google" id="ProtNLM"/>
    </source>
</evidence>
<feature type="signal peptide" evidence="2">
    <location>
        <begin position="1"/>
        <end position="19"/>
    </location>
</feature>
<dbReference type="PANTHER" id="PTHR45642">
    <property type="entry name" value="GDSL ESTERASE/LIPASE EXL3"/>
    <property type="match status" value="1"/>
</dbReference>
<dbReference type="InterPro" id="IPR035669">
    <property type="entry name" value="SGNH_plant_lipase-like"/>
</dbReference>
<dbReference type="EMBL" id="JACXVP010000006">
    <property type="protein sequence ID" value="KAG5600349.1"/>
    <property type="molecule type" value="Genomic_DNA"/>
</dbReference>
<organism evidence="3 4">
    <name type="scientific">Solanum commersonii</name>
    <name type="common">Commerson's wild potato</name>
    <name type="synonym">Commerson's nightshade</name>
    <dbReference type="NCBI Taxonomy" id="4109"/>
    <lineage>
        <taxon>Eukaryota</taxon>
        <taxon>Viridiplantae</taxon>
        <taxon>Streptophyta</taxon>
        <taxon>Embryophyta</taxon>
        <taxon>Tracheophyta</taxon>
        <taxon>Spermatophyta</taxon>
        <taxon>Magnoliopsida</taxon>
        <taxon>eudicotyledons</taxon>
        <taxon>Gunneridae</taxon>
        <taxon>Pentapetalae</taxon>
        <taxon>asterids</taxon>
        <taxon>lamiids</taxon>
        <taxon>Solanales</taxon>
        <taxon>Solanaceae</taxon>
        <taxon>Solanoideae</taxon>
        <taxon>Solaneae</taxon>
        <taxon>Solanum</taxon>
    </lineage>
</organism>
<accession>A0A9J5YK04</accession>
<comment type="similarity">
    <text evidence="1">Belongs to the 'GDSL' lipolytic enzyme family.</text>
</comment>
<evidence type="ECO:0000256" key="1">
    <source>
        <dbReference type="ARBA" id="ARBA00008668"/>
    </source>
</evidence>
<name>A0A9J5YK04_SOLCO</name>
<sequence>MLYVVVCHVLLFSACISEAYKVKLPEKVVVPAVYAFGDSIVDQGNNNYIATTVKCNFPPYGKDLRDAIPTGRFSNAKTPPDLIAEELGIKGLIPAYLDPNLKDEDLKTGVSFASGGCGYDPLTGSALSILHLSDQLTLFQEYIEKLKSLVGKQEATHILNNSFYMVVAGSNDFLNNYYVTGFRKHQYDINSYIDHIVSWASNFVQELYKLGARRIGVMGLPPLGCVPFQRTLLGGIISRVCVDEYNQDAQLANTKFGVAFDLLSKTLPQSKLFFIDIYNLVTDFIVNSTKYGFEEVEKGCCGTGTIEVSALCNKYSATCEDDTKYLFWDSFHPTEKGYRIVIDHVIKYYMKNLL</sequence>
<gene>
    <name evidence="3" type="ORF">H5410_031719</name>
</gene>
<dbReference type="Proteomes" id="UP000824120">
    <property type="component" value="Chromosome 6"/>
</dbReference>
<dbReference type="Pfam" id="PF00657">
    <property type="entry name" value="Lipase_GDSL"/>
    <property type="match status" value="1"/>
</dbReference>
<keyword evidence="2" id="KW-0732">Signal</keyword>
<reference evidence="3 4" key="1">
    <citation type="submission" date="2020-09" db="EMBL/GenBank/DDBJ databases">
        <title>De no assembly of potato wild relative species, Solanum commersonii.</title>
        <authorList>
            <person name="Cho K."/>
        </authorList>
    </citation>
    <scope>NUCLEOTIDE SEQUENCE [LARGE SCALE GENOMIC DNA]</scope>
    <source>
        <strain evidence="3">LZ3.2</strain>
        <tissue evidence="3">Leaf</tissue>
    </source>
</reference>
<dbReference type="FunFam" id="3.40.50.1110:FF:000003">
    <property type="entry name" value="GDSL esterase/lipase APG"/>
    <property type="match status" value="1"/>
</dbReference>
<keyword evidence="4" id="KW-1185">Reference proteome</keyword>
<dbReference type="InterPro" id="IPR036514">
    <property type="entry name" value="SGNH_hydro_sf"/>
</dbReference>
<evidence type="ECO:0000313" key="4">
    <source>
        <dbReference type="Proteomes" id="UP000824120"/>
    </source>
</evidence>
<evidence type="ECO:0000256" key="2">
    <source>
        <dbReference type="SAM" id="SignalP"/>
    </source>
</evidence>
<evidence type="ECO:0000313" key="3">
    <source>
        <dbReference type="EMBL" id="KAG5600349.1"/>
    </source>
</evidence>
<protein>
    <recommendedName>
        <fullName evidence="5">Zinc finger protein</fullName>
    </recommendedName>
</protein>
<comment type="caution">
    <text evidence="3">The sequence shown here is derived from an EMBL/GenBank/DDBJ whole genome shotgun (WGS) entry which is preliminary data.</text>
</comment>
<dbReference type="PANTHER" id="PTHR45642:SF38">
    <property type="entry name" value="GDSL ESTERASE_LIPASE EXL3-LIKE"/>
    <property type="match status" value="1"/>
</dbReference>
<dbReference type="InterPro" id="IPR050592">
    <property type="entry name" value="GDSL_lipolytic_enzyme"/>
</dbReference>
<dbReference type="GO" id="GO:0005576">
    <property type="term" value="C:extracellular region"/>
    <property type="evidence" value="ECO:0007669"/>
    <property type="project" value="TreeGrafter"/>
</dbReference>
<dbReference type="InterPro" id="IPR001087">
    <property type="entry name" value="GDSL"/>
</dbReference>
<dbReference type="AlphaFoldDB" id="A0A9J5YK04"/>
<dbReference type="OrthoDB" id="1600564at2759"/>
<proteinExistence type="inferred from homology"/>
<dbReference type="CDD" id="cd01837">
    <property type="entry name" value="SGNH_plant_lipase_like"/>
    <property type="match status" value="1"/>
</dbReference>
<dbReference type="Gene3D" id="3.40.50.1110">
    <property type="entry name" value="SGNH hydrolase"/>
    <property type="match status" value="1"/>
</dbReference>
<dbReference type="GO" id="GO:0016788">
    <property type="term" value="F:hydrolase activity, acting on ester bonds"/>
    <property type="evidence" value="ECO:0007669"/>
    <property type="project" value="InterPro"/>
</dbReference>
<feature type="chain" id="PRO_5039904926" description="Zinc finger protein" evidence="2">
    <location>
        <begin position="20"/>
        <end position="354"/>
    </location>
</feature>
<dbReference type="SUPFAM" id="SSF52266">
    <property type="entry name" value="SGNH hydrolase"/>
    <property type="match status" value="1"/>
</dbReference>